<organism evidence="13 14">
    <name type="scientific">Denitrobaculum tricleocarpae</name>
    <dbReference type="NCBI Taxonomy" id="2591009"/>
    <lineage>
        <taxon>Bacteria</taxon>
        <taxon>Pseudomonadati</taxon>
        <taxon>Pseudomonadota</taxon>
        <taxon>Alphaproteobacteria</taxon>
        <taxon>Rhodospirillales</taxon>
        <taxon>Rhodospirillaceae</taxon>
        <taxon>Denitrobaculum</taxon>
    </lineage>
</organism>
<dbReference type="Proteomes" id="UP000315252">
    <property type="component" value="Unassembled WGS sequence"/>
</dbReference>
<keyword evidence="7 9" id="KW-1133">Transmembrane helix</keyword>
<dbReference type="PANTHER" id="PTHR30386">
    <property type="entry name" value="MEMBRANE FUSION SUBUNIT OF EMRAB-TOLC MULTIDRUG EFFLUX PUMP"/>
    <property type="match status" value="1"/>
</dbReference>
<keyword evidence="5 9" id="KW-0997">Cell inner membrane</keyword>
<dbReference type="InterPro" id="IPR058982">
    <property type="entry name" value="Beta-barrel_AprE"/>
</dbReference>
<dbReference type="Pfam" id="PF25994">
    <property type="entry name" value="HH_AprE"/>
    <property type="match status" value="1"/>
</dbReference>
<dbReference type="InterPro" id="IPR058781">
    <property type="entry name" value="HH_AprE-like"/>
</dbReference>
<feature type="transmembrane region" description="Helical" evidence="9">
    <location>
        <begin position="20"/>
        <end position="40"/>
    </location>
</feature>
<comment type="caution">
    <text evidence="13">The sequence shown here is derived from an EMBL/GenBank/DDBJ whole genome shotgun (WGS) entry which is preliminary data.</text>
</comment>
<proteinExistence type="inferred from homology"/>
<evidence type="ECO:0000259" key="11">
    <source>
        <dbReference type="Pfam" id="PF25994"/>
    </source>
</evidence>
<dbReference type="NCBIfam" id="TIGR01843">
    <property type="entry name" value="type_I_hlyD"/>
    <property type="match status" value="1"/>
</dbReference>
<dbReference type="InterPro" id="IPR050739">
    <property type="entry name" value="MFP"/>
</dbReference>
<sequence length="439" mass="47858">MAQGSNNADMTAPTNPWPSIIVGFIVVFGALGGFGAWSALANLSSAVVAQGTVKVYSNRKKVQTLEGGVVTELAVKNGDRVEVGDILVTLDRTRAAASHSIMQSNYDTSLAVVARLRAERDGLENIDYPEGLAERLEGTSVSEIISAQEKLFSVRRAALNGQTAIVRERIGQLEEEIQGLNAQVSSKDRQLKLIEEELSGLRELYKKGFTTRTRILSLEREAASLGGERGEHLAAIAQSRRLIGEAQLEIVQVQKTFNEEVVTELQQKESELFDLEERLNATNYSLEQTQITATAKGLVVGLAVHTVGGVLQPGETLLEIVPENDLLIVEAKVLPIDVDNIQIGLGADVQFTAFSQRTTPKLHGDVIYVSADSLTDPDTKAPYFAARIAIPEEEVARLDDKTLQPGMPADVLIITGDRTPMNYLIKPIKESMDKAWRED</sequence>
<evidence type="ECO:0000256" key="6">
    <source>
        <dbReference type="ARBA" id="ARBA00022692"/>
    </source>
</evidence>
<feature type="domain" description="AprE-like beta-barrel" evidence="12">
    <location>
        <begin position="327"/>
        <end position="416"/>
    </location>
</feature>
<dbReference type="AlphaFoldDB" id="A0A545TAZ6"/>
<dbReference type="Gene3D" id="2.40.50.100">
    <property type="match status" value="1"/>
</dbReference>
<dbReference type="Pfam" id="PF26002">
    <property type="entry name" value="Beta-barrel_AprE"/>
    <property type="match status" value="1"/>
</dbReference>
<keyword evidence="10" id="KW-0175">Coiled coil</keyword>
<feature type="domain" description="AprE-like long alpha-helical hairpin" evidence="11">
    <location>
        <begin position="96"/>
        <end position="283"/>
    </location>
</feature>
<keyword evidence="3 9" id="KW-0813">Transport</keyword>
<dbReference type="PANTHER" id="PTHR30386:SF17">
    <property type="entry name" value="ALKALINE PROTEASE SECRETION PROTEIN APRE"/>
    <property type="match status" value="1"/>
</dbReference>
<evidence type="ECO:0000256" key="2">
    <source>
        <dbReference type="ARBA" id="ARBA00009477"/>
    </source>
</evidence>
<keyword evidence="14" id="KW-1185">Reference proteome</keyword>
<dbReference type="GO" id="GO:0005886">
    <property type="term" value="C:plasma membrane"/>
    <property type="evidence" value="ECO:0007669"/>
    <property type="project" value="UniProtKB-SubCell"/>
</dbReference>
<evidence type="ECO:0000256" key="4">
    <source>
        <dbReference type="ARBA" id="ARBA00022475"/>
    </source>
</evidence>
<evidence type="ECO:0000256" key="3">
    <source>
        <dbReference type="ARBA" id="ARBA00022448"/>
    </source>
</evidence>
<protein>
    <recommendedName>
        <fullName evidence="9">Membrane fusion protein (MFP) family protein</fullName>
    </recommendedName>
</protein>
<dbReference type="EMBL" id="VHSH01000010">
    <property type="protein sequence ID" value="TQV74392.1"/>
    <property type="molecule type" value="Genomic_DNA"/>
</dbReference>
<dbReference type="RefSeq" id="WP_142899024.1">
    <property type="nucleotide sequence ID" value="NZ_ML660061.1"/>
</dbReference>
<dbReference type="OrthoDB" id="9810980at2"/>
<evidence type="ECO:0000256" key="7">
    <source>
        <dbReference type="ARBA" id="ARBA00022989"/>
    </source>
</evidence>
<dbReference type="GO" id="GO:0015031">
    <property type="term" value="P:protein transport"/>
    <property type="evidence" value="ECO:0007669"/>
    <property type="project" value="InterPro"/>
</dbReference>
<evidence type="ECO:0000256" key="9">
    <source>
        <dbReference type="RuleBase" id="RU365093"/>
    </source>
</evidence>
<feature type="coiled-coil region" evidence="10">
    <location>
        <begin position="163"/>
        <end position="197"/>
    </location>
</feature>
<evidence type="ECO:0000256" key="8">
    <source>
        <dbReference type="ARBA" id="ARBA00023136"/>
    </source>
</evidence>
<evidence type="ECO:0000313" key="14">
    <source>
        <dbReference type="Proteomes" id="UP000315252"/>
    </source>
</evidence>
<dbReference type="PRINTS" id="PR01490">
    <property type="entry name" value="RTXTOXIND"/>
</dbReference>
<keyword evidence="6 9" id="KW-0812">Transmembrane</keyword>
<comment type="similarity">
    <text evidence="2 9">Belongs to the membrane fusion protein (MFP) (TC 8.A.1) family.</text>
</comment>
<gene>
    <name evidence="13" type="ORF">FKG95_24235</name>
</gene>
<keyword evidence="4 9" id="KW-1003">Cell membrane</keyword>
<comment type="subcellular location">
    <subcellularLocation>
        <location evidence="1 9">Cell inner membrane</location>
        <topology evidence="1 9">Single-pass membrane protein</topology>
    </subcellularLocation>
</comment>
<evidence type="ECO:0000313" key="13">
    <source>
        <dbReference type="EMBL" id="TQV74392.1"/>
    </source>
</evidence>
<evidence type="ECO:0000256" key="1">
    <source>
        <dbReference type="ARBA" id="ARBA00004377"/>
    </source>
</evidence>
<keyword evidence="8 9" id="KW-0472">Membrane</keyword>
<evidence type="ECO:0000256" key="5">
    <source>
        <dbReference type="ARBA" id="ARBA00022519"/>
    </source>
</evidence>
<accession>A0A545TAZ6</accession>
<reference evidence="13 14" key="1">
    <citation type="submission" date="2019-06" db="EMBL/GenBank/DDBJ databases">
        <title>Whole genome sequence for Rhodospirillaceae sp. R148.</title>
        <authorList>
            <person name="Wang G."/>
        </authorList>
    </citation>
    <scope>NUCLEOTIDE SEQUENCE [LARGE SCALE GENOMIC DNA]</scope>
    <source>
        <strain evidence="13 14">R148</strain>
    </source>
</reference>
<evidence type="ECO:0000256" key="10">
    <source>
        <dbReference type="SAM" id="Coils"/>
    </source>
</evidence>
<dbReference type="Gene3D" id="2.40.30.170">
    <property type="match status" value="1"/>
</dbReference>
<dbReference type="InterPro" id="IPR010129">
    <property type="entry name" value="T1SS_HlyD"/>
</dbReference>
<name>A0A545TAZ6_9PROT</name>
<evidence type="ECO:0000259" key="12">
    <source>
        <dbReference type="Pfam" id="PF26002"/>
    </source>
</evidence>